<comment type="caution">
    <text evidence="3">The sequence shown here is derived from an EMBL/GenBank/DDBJ whole genome shotgun (WGS) entry which is preliminary data.</text>
</comment>
<evidence type="ECO:0000313" key="3">
    <source>
        <dbReference type="EMBL" id="VEL14020.1"/>
    </source>
</evidence>
<keyword evidence="4" id="KW-1185">Reference proteome</keyword>
<proteinExistence type="predicted"/>
<name>A0A448WKJ2_9PLAT</name>
<keyword evidence="2" id="KW-0812">Transmembrane</keyword>
<feature type="region of interest" description="Disordered" evidence="1">
    <location>
        <begin position="81"/>
        <end position="104"/>
    </location>
</feature>
<feature type="compositionally biased region" description="Basic and acidic residues" evidence="1">
    <location>
        <begin position="81"/>
        <end position="90"/>
    </location>
</feature>
<sequence>MLAISRAFYLLESRNQLQTNHILLMLVILFIILAKCTLLTDTTDALDDFDALCALCTCDAREIANPASTDAVDVRGVKRGQSIKEARPEAEDSLSSSSNLFGAS</sequence>
<dbReference type="Proteomes" id="UP000784294">
    <property type="component" value="Unassembled WGS sequence"/>
</dbReference>
<evidence type="ECO:0000313" key="4">
    <source>
        <dbReference type="Proteomes" id="UP000784294"/>
    </source>
</evidence>
<evidence type="ECO:0000256" key="1">
    <source>
        <dbReference type="SAM" id="MobiDB-lite"/>
    </source>
</evidence>
<dbReference type="EMBL" id="CAAALY010019745">
    <property type="protein sequence ID" value="VEL14020.1"/>
    <property type="molecule type" value="Genomic_DNA"/>
</dbReference>
<feature type="transmembrane region" description="Helical" evidence="2">
    <location>
        <begin position="21"/>
        <end position="40"/>
    </location>
</feature>
<protein>
    <submittedName>
        <fullName evidence="3">Uncharacterized protein</fullName>
    </submittedName>
</protein>
<reference evidence="3" key="1">
    <citation type="submission" date="2018-11" db="EMBL/GenBank/DDBJ databases">
        <authorList>
            <consortium name="Pathogen Informatics"/>
        </authorList>
    </citation>
    <scope>NUCLEOTIDE SEQUENCE</scope>
</reference>
<accession>A0A448WKJ2</accession>
<gene>
    <name evidence="3" type="ORF">PXEA_LOCUS7460</name>
</gene>
<keyword evidence="2" id="KW-1133">Transmembrane helix</keyword>
<organism evidence="3 4">
    <name type="scientific">Protopolystoma xenopodis</name>
    <dbReference type="NCBI Taxonomy" id="117903"/>
    <lineage>
        <taxon>Eukaryota</taxon>
        <taxon>Metazoa</taxon>
        <taxon>Spiralia</taxon>
        <taxon>Lophotrochozoa</taxon>
        <taxon>Platyhelminthes</taxon>
        <taxon>Monogenea</taxon>
        <taxon>Polyopisthocotylea</taxon>
        <taxon>Polystomatidea</taxon>
        <taxon>Polystomatidae</taxon>
        <taxon>Protopolystoma</taxon>
    </lineage>
</organism>
<dbReference type="AlphaFoldDB" id="A0A448WKJ2"/>
<keyword evidence="2" id="KW-0472">Membrane</keyword>
<evidence type="ECO:0000256" key="2">
    <source>
        <dbReference type="SAM" id="Phobius"/>
    </source>
</evidence>